<evidence type="ECO:0000313" key="6">
    <source>
        <dbReference type="WBParaSite" id="EVEC_0000941001-mRNA-1"/>
    </source>
</evidence>
<dbReference type="EMBL" id="UXUI01009632">
    <property type="protein sequence ID" value="VDD94069.1"/>
    <property type="molecule type" value="Genomic_DNA"/>
</dbReference>
<dbReference type="GO" id="GO:0005840">
    <property type="term" value="C:ribosome"/>
    <property type="evidence" value="ECO:0007669"/>
    <property type="project" value="UniProtKB-KW"/>
</dbReference>
<keyword evidence="3" id="KW-0687">Ribonucleoprotein</keyword>
<organism evidence="6">
    <name type="scientific">Enterobius vermicularis</name>
    <name type="common">Human pinworm</name>
    <dbReference type="NCBI Taxonomy" id="51028"/>
    <lineage>
        <taxon>Eukaryota</taxon>
        <taxon>Metazoa</taxon>
        <taxon>Ecdysozoa</taxon>
        <taxon>Nematoda</taxon>
        <taxon>Chromadorea</taxon>
        <taxon>Rhabditida</taxon>
        <taxon>Spirurina</taxon>
        <taxon>Oxyuridomorpha</taxon>
        <taxon>Oxyuroidea</taxon>
        <taxon>Oxyuridae</taxon>
        <taxon>Enterobius</taxon>
    </lineage>
</organism>
<dbReference type="STRING" id="51028.A0A0N4VF96"/>
<dbReference type="OrthoDB" id="361013at2759"/>
<evidence type="ECO:0000256" key="3">
    <source>
        <dbReference type="ARBA" id="ARBA00023274"/>
    </source>
</evidence>
<proteinExistence type="inferred from homology"/>
<dbReference type="GO" id="GO:0003735">
    <property type="term" value="F:structural constituent of ribosome"/>
    <property type="evidence" value="ECO:0007669"/>
    <property type="project" value="InterPro"/>
</dbReference>
<sequence length="114" mass="12575">MYSVGVFVSSGERISQFLHRQGLPKRRSRSNDKGAIKGYNHFKGIVLKTIIRHPKKPNSGNRKCAIVRLSTGAEICAYIPGVLVIGGRRRDLIGVRANIVRGKYDCAPTKKAKA</sequence>
<evidence type="ECO:0000313" key="4">
    <source>
        <dbReference type="EMBL" id="VDD94069.1"/>
    </source>
</evidence>
<accession>A0A0N4VF96</accession>
<dbReference type="SUPFAM" id="SSF50249">
    <property type="entry name" value="Nucleic acid-binding proteins"/>
    <property type="match status" value="1"/>
</dbReference>
<evidence type="ECO:0000256" key="2">
    <source>
        <dbReference type="ARBA" id="ARBA00022980"/>
    </source>
</evidence>
<dbReference type="PANTHER" id="PTHR11652">
    <property type="entry name" value="30S RIBOSOMAL PROTEIN S12 FAMILY MEMBER"/>
    <property type="match status" value="1"/>
</dbReference>
<dbReference type="WBParaSite" id="EVEC_0000941001-mRNA-1">
    <property type="protein sequence ID" value="EVEC_0000941001-mRNA-1"/>
    <property type="gene ID" value="EVEC_0000941001"/>
</dbReference>
<keyword evidence="5" id="KW-1185">Reference proteome</keyword>
<comment type="similarity">
    <text evidence="1">Belongs to the universal ribosomal protein uS12 family.</text>
</comment>
<dbReference type="Pfam" id="PF00164">
    <property type="entry name" value="Ribosom_S12_S23"/>
    <property type="match status" value="1"/>
</dbReference>
<reference evidence="4 5" key="2">
    <citation type="submission" date="2018-10" db="EMBL/GenBank/DDBJ databases">
        <authorList>
            <consortium name="Pathogen Informatics"/>
        </authorList>
    </citation>
    <scope>NUCLEOTIDE SEQUENCE [LARGE SCALE GENOMIC DNA]</scope>
</reference>
<dbReference type="AlphaFoldDB" id="A0A0N4VF96"/>
<protein>
    <submittedName>
        <fullName evidence="6">Ribosomal protein S12</fullName>
    </submittedName>
</protein>
<evidence type="ECO:0000256" key="1">
    <source>
        <dbReference type="ARBA" id="ARBA00005657"/>
    </source>
</evidence>
<name>A0A0N4VF96_ENTVE</name>
<dbReference type="Proteomes" id="UP000274131">
    <property type="component" value="Unassembled WGS sequence"/>
</dbReference>
<dbReference type="Gene3D" id="2.40.50.140">
    <property type="entry name" value="Nucleic acid-binding proteins"/>
    <property type="match status" value="1"/>
</dbReference>
<keyword evidence="2" id="KW-0689">Ribosomal protein</keyword>
<dbReference type="GO" id="GO:0006412">
    <property type="term" value="P:translation"/>
    <property type="evidence" value="ECO:0007669"/>
    <property type="project" value="InterPro"/>
</dbReference>
<dbReference type="InterPro" id="IPR012340">
    <property type="entry name" value="NA-bd_OB-fold"/>
</dbReference>
<evidence type="ECO:0000313" key="5">
    <source>
        <dbReference type="Proteomes" id="UP000274131"/>
    </source>
</evidence>
<dbReference type="InterPro" id="IPR006032">
    <property type="entry name" value="Ribosomal_uS12"/>
</dbReference>
<dbReference type="GO" id="GO:1990904">
    <property type="term" value="C:ribonucleoprotein complex"/>
    <property type="evidence" value="ECO:0007669"/>
    <property type="project" value="UniProtKB-KW"/>
</dbReference>
<reference evidence="6" key="1">
    <citation type="submission" date="2017-02" db="UniProtKB">
        <authorList>
            <consortium name="WormBaseParasite"/>
        </authorList>
    </citation>
    <scope>IDENTIFICATION</scope>
</reference>
<gene>
    <name evidence="4" type="ORF">EVEC_LOCUS8820</name>
</gene>